<accession>A0A6C0H2S5</accession>
<feature type="transmembrane region" description="Helical" evidence="2">
    <location>
        <begin position="193"/>
        <end position="212"/>
    </location>
</feature>
<dbReference type="EMBL" id="MN739851">
    <property type="protein sequence ID" value="QHT74546.1"/>
    <property type="molecule type" value="Genomic_DNA"/>
</dbReference>
<reference evidence="3" key="1">
    <citation type="journal article" date="2020" name="Nature">
        <title>Giant virus diversity and host interactions through global metagenomics.</title>
        <authorList>
            <person name="Schulz F."/>
            <person name="Roux S."/>
            <person name="Paez-Espino D."/>
            <person name="Jungbluth S."/>
            <person name="Walsh D.A."/>
            <person name="Denef V.J."/>
            <person name="McMahon K.D."/>
            <person name="Konstantinidis K.T."/>
            <person name="Eloe-Fadrosh E.A."/>
            <person name="Kyrpides N.C."/>
            <person name="Woyke T."/>
        </authorList>
    </citation>
    <scope>NUCLEOTIDE SEQUENCE</scope>
    <source>
        <strain evidence="3">GVMAG-M-3300023179-59</strain>
    </source>
</reference>
<keyword evidence="2" id="KW-0812">Transmembrane</keyword>
<feature type="transmembrane region" description="Helical" evidence="2">
    <location>
        <begin position="224"/>
        <end position="247"/>
    </location>
</feature>
<keyword evidence="2" id="KW-0472">Membrane</keyword>
<sequence length="263" mass="30483">MGSGRSRLPPPDPIGDLHREIRGLNDRVNDLNNHINNLNNIDRVKQRAINNLRDNLRISNNSDILHTGERDNYNRLYTADETVTIPALVTERDTLIAIRDDLYTKLGKSESSNKMTNDAAQTLADNTTQLSSQTVALDLQNYDTKLKLYEGIRVQNRTLMEKNDEIQGKFNADDQKVFYQSQLVEFLNKLNNGFSIIYLFLYVILILLLFLIKNPGDFYYYKLPLVIGFFIYPFISIYLIDFVIYFFDFAYSVINANAYTNNY</sequence>
<dbReference type="AlphaFoldDB" id="A0A6C0H2S5"/>
<protein>
    <submittedName>
        <fullName evidence="3">Uncharacterized protein</fullName>
    </submittedName>
</protein>
<organism evidence="3">
    <name type="scientific">viral metagenome</name>
    <dbReference type="NCBI Taxonomy" id="1070528"/>
    <lineage>
        <taxon>unclassified sequences</taxon>
        <taxon>metagenomes</taxon>
        <taxon>organismal metagenomes</taxon>
    </lineage>
</organism>
<keyword evidence="2" id="KW-1133">Transmembrane helix</keyword>
<evidence type="ECO:0000313" key="3">
    <source>
        <dbReference type="EMBL" id="QHT74546.1"/>
    </source>
</evidence>
<evidence type="ECO:0000256" key="1">
    <source>
        <dbReference type="SAM" id="Coils"/>
    </source>
</evidence>
<feature type="coiled-coil region" evidence="1">
    <location>
        <begin position="14"/>
        <end position="41"/>
    </location>
</feature>
<evidence type="ECO:0000256" key="2">
    <source>
        <dbReference type="SAM" id="Phobius"/>
    </source>
</evidence>
<proteinExistence type="predicted"/>
<keyword evidence="1" id="KW-0175">Coiled coil</keyword>
<name>A0A6C0H2S5_9ZZZZ</name>